<dbReference type="Pfam" id="PF00346">
    <property type="entry name" value="Complex1_49kDa"/>
    <property type="match status" value="1"/>
</dbReference>
<dbReference type="PANTHER" id="PTHR43485:SF1">
    <property type="entry name" value="FORMATE HYDROGENLYASE SUBUNIT 5-RELATED"/>
    <property type="match status" value="1"/>
</dbReference>
<dbReference type="PANTHER" id="PTHR43485">
    <property type="entry name" value="HYDROGENASE-4 COMPONENT G"/>
    <property type="match status" value="1"/>
</dbReference>
<feature type="domain" description="NADH-quinone oxidoreductase subunit D" evidence="3">
    <location>
        <begin position="251"/>
        <end position="395"/>
    </location>
</feature>
<sequence length="483" mass="52780">MAQWLRLKNAQAVPTSGIPTVHMAELAETMAQLIGSGHRVVQFCGRREEKDNSVMVTAVLADDAAARLLICQANPRASYSYDAISTRVPGMSLFERELWEQTGIVPNGHPDLRPLRIRPTVTDVSCDVDIGPVHGSATEPHRLRFQCHGQEVYHVDLDFGYQHRGVEALFKQGRVMNKAHLAESVVGDSAVAHAWAYAMAMESLSGTHISMRAEIIRAIALELQRIAMHLSSLAGISASIGFSPGVANYDRLRSEVFDILLMLCGNRHGRGLIRPGGVLFDVDETLREHIMASMERLHRDTEAINAYLLDSPGVLSHLQGSAAIGTELAWKAGIVGVAAKASGLPIDCRADQPFGIYRKDKVVARLLTQCDTYARVKVRALEIDDSIALVRKWLSYGFMVGDVMAAEALPAADRIVVSMVEGWRGAVCHMVTTTSNSEVEHYKVVDTSFYNWGAVALAMRGTSVTDFPLCTRGFDLSPCGVDL</sequence>
<keyword evidence="1" id="KW-0560">Oxidoreductase</keyword>
<gene>
    <name evidence="4" type="ORF">HWQ67_03865</name>
</gene>
<dbReference type="EMBL" id="JABXWD010000041">
    <property type="protein sequence ID" value="MBV6340712.1"/>
    <property type="molecule type" value="Genomic_DNA"/>
</dbReference>
<dbReference type="RefSeq" id="WP_218251325.1">
    <property type="nucleotide sequence ID" value="NZ_JABXWD010000041.1"/>
</dbReference>
<protein>
    <submittedName>
        <fullName evidence="4">NADH-quinone oxidoreductase subunit C</fullName>
    </submittedName>
</protein>
<accession>A0ABS6RVQ2</accession>
<dbReference type="InterPro" id="IPR001135">
    <property type="entry name" value="NADH_Q_OxRdtase_suD"/>
</dbReference>
<evidence type="ECO:0000313" key="5">
    <source>
        <dbReference type="Proteomes" id="UP001196980"/>
    </source>
</evidence>
<keyword evidence="5" id="KW-1185">Reference proteome</keyword>
<evidence type="ECO:0000256" key="1">
    <source>
        <dbReference type="ARBA" id="ARBA00023002"/>
    </source>
</evidence>
<evidence type="ECO:0000259" key="2">
    <source>
        <dbReference type="Pfam" id="PF00329"/>
    </source>
</evidence>
<reference evidence="4 5" key="1">
    <citation type="journal article" date="2020" name="J Geophys Res Biogeosci">
        <title>Magnetotaxis as an Adaptation to Enable Bacterial Shuttling of Microbial Sulfur and Sulfur Cycling Across Aquatic Oxic#Anoxic Interfaces.</title>
        <authorList>
            <person name="Li J."/>
            <person name="Liu P."/>
            <person name="Wang J."/>
            <person name="Roberts A.P."/>
            <person name="Pan Y."/>
        </authorList>
    </citation>
    <scope>NUCLEOTIDE SEQUENCE [LARGE SCALE GENOMIC DNA]</scope>
    <source>
        <strain evidence="4 5">MYR-1_YQ</strain>
    </source>
</reference>
<feature type="domain" description="NADH:ubiquinone oxidoreductase 30kDa subunit" evidence="2">
    <location>
        <begin position="30"/>
        <end position="117"/>
    </location>
</feature>
<evidence type="ECO:0000259" key="3">
    <source>
        <dbReference type="Pfam" id="PF00346"/>
    </source>
</evidence>
<dbReference type="InterPro" id="IPR052197">
    <property type="entry name" value="ComplexI_49kDa-like"/>
</dbReference>
<name>A0ABS6RVQ2_9BACT</name>
<dbReference type="Pfam" id="PF00329">
    <property type="entry name" value="Complex1_30kDa"/>
    <property type="match status" value="1"/>
</dbReference>
<dbReference type="Proteomes" id="UP001196980">
    <property type="component" value="Unassembled WGS sequence"/>
</dbReference>
<evidence type="ECO:0000313" key="4">
    <source>
        <dbReference type="EMBL" id="MBV6340712.1"/>
    </source>
</evidence>
<dbReference type="InterPro" id="IPR001268">
    <property type="entry name" value="NADH_UbQ_OxRdtase_30kDa_su"/>
</dbReference>
<comment type="caution">
    <text evidence="4">The sequence shown here is derived from an EMBL/GenBank/DDBJ whole genome shotgun (WGS) entry which is preliminary data.</text>
</comment>
<proteinExistence type="predicted"/>
<organism evidence="4 5">
    <name type="scientific">Candidatus Magnetobacterium casense</name>
    <dbReference type="NCBI Taxonomy" id="1455061"/>
    <lineage>
        <taxon>Bacteria</taxon>
        <taxon>Pseudomonadati</taxon>
        <taxon>Nitrospirota</taxon>
        <taxon>Thermodesulfovibrionia</taxon>
        <taxon>Thermodesulfovibrionales</taxon>
        <taxon>Candidatus Magnetobacteriaceae</taxon>
        <taxon>Candidatus Magnetobacterium</taxon>
    </lineage>
</organism>